<dbReference type="KEGG" id="abs:AZOBR_p210011"/>
<dbReference type="PANTHER" id="PTHR18919:SF164">
    <property type="entry name" value="ACETYL-COA ACETYLTRANSFERASE"/>
    <property type="match status" value="1"/>
</dbReference>
<evidence type="ECO:0000256" key="3">
    <source>
        <dbReference type="ARBA" id="ARBA00023315"/>
    </source>
</evidence>
<keyword evidence="7" id="KW-1185">Reference proteome</keyword>
<protein>
    <recommendedName>
        <fullName evidence="5">Thiolase N-terminal domain-containing protein</fullName>
    </recommendedName>
</protein>
<sequence>MTDTVVIAGAARTPMGGFQGDLQGLTAPQLGSAAIKAALERAGVKPEAVDEVFMGNVLPAGLGQAPARQASLGAGIPEAAGCTTISKVCGSGMKAVMLATDLIKAGSAEIMVAGGMESMSNAPYLLDRARGGYPHGPRPRARPHVPRRAGGRLRPRAPDGHLRGGMRHPLPVHPRGAGQLRHREPEPRPPRHRGRQLRQGDHRGHGEGPQGRHGGGEGRAAAEGRPGQDPDAEAGLRQGRHGDGGQRLLHFGWRGGAGADHAVERGEAGPADPGGDQGPRQPRPGPGLVHHRPGRCDQQGAGARRLGGQGRGPLRAERGLRRGRHGGDARTRHPA</sequence>
<evidence type="ECO:0000259" key="5">
    <source>
        <dbReference type="Pfam" id="PF00108"/>
    </source>
</evidence>
<evidence type="ECO:0000313" key="6">
    <source>
        <dbReference type="EMBL" id="CCD01347.1"/>
    </source>
</evidence>
<dbReference type="InterPro" id="IPR020616">
    <property type="entry name" value="Thiolase_N"/>
</dbReference>
<dbReference type="GO" id="GO:0016747">
    <property type="term" value="F:acyltransferase activity, transferring groups other than amino-acyl groups"/>
    <property type="evidence" value="ECO:0007669"/>
    <property type="project" value="InterPro"/>
</dbReference>
<reference evidence="6 7" key="1">
    <citation type="journal article" date="2011" name="PLoS Genet.">
        <title>Azospirillum genomes reveal transition of bacteria from aquatic to terrestrial environments.</title>
        <authorList>
            <person name="Wisniewski-Dye F."/>
            <person name="Borziak K."/>
            <person name="Khalsa-Moyers G."/>
            <person name="Alexandre G."/>
            <person name="Sukharnikov L.O."/>
            <person name="Wuichet K."/>
            <person name="Hurst G.B."/>
            <person name="McDonald W.H."/>
            <person name="Robertson J.S."/>
            <person name="Barbe V."/>
            <person name="Calteau A."/>
            <person name="Rouy Z."/>
            <person name="Mangenot S."/>
            <person name="Prigent-Combaret C."/>
            <person name="Normand P."/>
            <person name="Boyer M."/>
            <person name="Siguier P."/>
            <person name="Dessaux Y."/>
            <person name="Elmerich C."/>
            <person name="Condemine G."/>
            <person name="Krishnen G."/>
            <person name="Kennedy I."/>
            <person name="Paterson A.H."/>
            <person name="Gonzalez V."/>
            <person name="Mavingui P."/>
            <person name="Zhulin I.B."/>
        </authorList>
    </citation>
    <scope>NUCLEOTIDE SEQUENCE [LARGE SCALE GENOMIC DNA]</scope>
    <source>
        <strain evidence="6 7">Sp245</strain>
    </source>
</reference>
<evidence type="ECO:0000313" key="7">
    <source>
        <dbReference type="Proteomes" id="UP000007319"/>
    </source>
</evidence>
<keyword evidence="6" id="KW-0614">Plasmid</keyword>
<name>A0A9P1JWZ0_9PROT</name>
<feature type="compositionally biased region" description="Basic residues" evidence="4">
    <location>
        <begin position="137"/>
        <end position="155"/>
    </location>
</feature>
<feature type="region of interest" description="Disordered" evidence="4">
    <location>
        <begin position="130"/>
        <end position="335"/>
    </location>
</feature>
<geneLocation type="plasmid" evidence="6 7">
    <name>AZOBR_p2</name>
</geneLocation>
<feature type="compositionally biased region" description="Low complexity" evidence="4">
    <location>
        <begin position="268"/>
        <end position="280"/>
    </location>
</feature>
<gene>
    <name evidence="6" type="ORF">AZOBR_p210011</name>
</gene>
<keyword evidence="3" id="KW-0012">Acyltransferase</keyword>
<dbReference type="PANTHER" id="PTHR18919">
    <property type="entry name" value="ACETYL-COA C-ACYLTRANSFERASE"/>
    <property type="match status" value="1"/>
</dbReference>
<dbReference type="InterPro" id="IPR016039">
    <property type="entry name" value="Thiolase-like"/>
</dbReference>
<dbReference type="AlphaFoldDB" id="A0A9P1JWZ0"/>
<proteinExistence type="inferred from homology"/>
<accession>A0A9P1JWZ0</accession>
<dbReference type="InterPro" id="IPR020615">
    <property type="entry name" value="Thiolase_acyl_enz_int_AS"/>
</dbReference>
<dbReference type="SUPFAM" id="SSF53901">
    <property type="entry name" value="Thiolase-like"/>
    <property type="match status" value="1"/>
</dbReference>
<evidence type="ECO:0000256" key="1">
    <source>
        <dbReference type="ARBA" id="ARBA00010982"/>
    </source>
</evidence>
<feature type="compositionally biased region" description="Basic and acidic residues" evidence="4">
    <location>
        <begin position="314"/>
        <end position="335"/>
    </location>
</feature>
<organism evidence="6 7">
    <name type="scientific">Azospirillum baldaniorum</name>
    <dbReference type="NCBI Taxonomy" id="1064539"/>
    <lineage>
        <taxon>Bacteria</taxon>
        <taxon>Pseudomonadati</taxon>
        <taxon>Pseudomonadota</taxon>
        <taxon>Alphaproteobacteria</taxon>
        <taxon>Rhodospirillales</taxon>
        <taxon>Azospirillaceae</taxon>
        <taxon>Azospirillum</taxon>
    </lineage>
</organism>
<evidence type="ECO:0000256" key="4">
    <source>
        <dbReference type="SAM" id="MobiDB-lite"/>
    </source>
</evidence>
<dbReference type="Pfam" id="PF00108">
    <property type="entry name" value="Thiolase_N"/>
    <property type="match status" value="1"/>
</dbReference>
<feature type="domain" description="Thiolase N-terminal" evidence="5">
    <location>
        <begin position="5"/>
        <end position="136"/>
    </location>
</feature>
<comment type="similarity">
    <text evidence="1">Belongs to the thiolase-like superfamily. Thiolase family.</text>
</comment>
<dbReference type="Gene3D" id="3.40.47.10">
    <property type="match status" value="1"/>
</dbReference>
<evidence type="ECO:0000256" key="2">
    <source>
        <dbReference type="ARBA" id="ARBA00022679"/>
    </source>
</evidence>
<dbReference type="EMBL" id="HE577329">
    <property type="protein sequence ID" value="CCD01347.1"/>
    <property type="molecule type" value="Genomic_DNA"/>
</dbReference>
<keyword evidence="2" id="KW-0808">Transferase</keyword>
<dbReference type="Proteomes" id="UP000007319">
    <property type="component" value="Plasmid AZOBR_p2"/>
</dbReference>
<feature type="compositionally biased region" description="Basic and acidic residues" evidence="4">
    <location>
        <begin position="214"/>
        <end position="228"/>
    </location>
</feature>
<dbReference type="PROSITE" id="PS00098">
    <property type="entry name" value="THIOLASE_1"/>
    <property type="match status" value="1"/>
</dbReference>